<name>A0A848DR03_9PSEU</name>
<keyword evidence="1" id="KW-0812">Transmembrane</keyword>
<feature type="transmembrane region" description="Helical" evidence="1">
    <location>
        <begin position="33"/>
        <end position="54"/>
    </location>
</feature>
<organism evidence="2 3">
    <name type="scientific">Pseudonocardia bannensis</name>
    <dbReference type="NCBI Taxonomy" id="630973"/>
    <lineage>
        <taxon>Bacteria</taxon>
        <taxon>Bacillati</taxon>
        <taxon>Actinomycetota</taxon>
        <taxon>Actinomycetes</taxon>
        <taxon>Pseudonocardiales</taxon>
        <taxon>Pseudonocardiaceae</taxon>
        <taxon>Pseudonocardia</taxon>
    </lineage>
</organism>
<keyword evidence="3" id="KW-1185">Reference proteome</keyword>
<dbReference type="RefSeq" id="WP_169415930.1">
    <property type="nucleotide sequence ID" value="NZ_JAAXKZ010000169.1"/>
</dbReference>
<comment type="caution">
    <text evidence="2">The sequence shown here is derived from an EMBL/GenBank/DDBJ whole genome shotgun (WGS) entry which is preliminary data.</text>
</comment>
<feature type="transmembrane region" description="Helical" evidence="1">
    <location>
        <begin position="118"/>
        <end position="141"/>
    </location>
</feature>
<dbReference type="Proteomes" id="UP000586918">
    <property type="component" value="Unassembled WGS sequence"/>
</dbReference>
<dbReference type="EMBL" id="JAAXKZ010000169">
    <property type="protein sequence ID" value="NMH95267.1"/>
    <property type="molecule type" value="Genomic_DNA"/>
</dbReference>
<evidence type="ECO:0000313" key="2">
    <source>
        <dbReference type="EMBL" id="NMH95267.1"/>
    </source>
</evidence>
<sequence>MPGSAQARRGREAPVMSELALLPSHRTLRRWDAAAAVTTAVFAVLGVVAGLQVWGLANLHRGLLEAAEALDLTARGIALLGEVPLVGTGADQLADSLRQTSVEVRTSTAAARESLRTLALAVGAALAAIPLLPLALLYVPLRRARRRELRGLRQLLQDPVDPMLIEHLARAALRRVPYAELRRISCRPWLDVEQGRHLHLAAAELHRLGVRSPPGWATPDGRPDNG</sequence>
<accession>A0A848DR03</accession>
<evidence type="ECO:0008006" key="4">
    <source>
        <dbReference type="Google" id="ProtNLM"/>
    </source>
</evidence>
<protein>
    <recommendedName>
        <fullName evidence="4">Transmembrane protein</fullName>
    </recommendedName>
</protein>
<keyword evidence="1" id="KW-1133">Transmembrane helix</keyword>
<gene>
    <name evidence="2" type="ORF">HF519_27655</name>
</gene>
<evidence type="ECO:0000256" key="1">
    <source>
        <dbReference type="SAM" id="Phobius"/>
    </source>
</evidence>
<reference evidence="2 3" key="1">
    <citation type="submission" date="2020-04" db="EMBL/GenBank/DDBJ databases">
        <authorList>
            <person name="Klaysubun C."/>
            <person name="Duangmal K."/>
            <person name="Lipun K."/>
        </authorList>
    </citation>
    <scope>NUCLEOTIDE SEQUENCE [LARGE SCALE GENOMIC DNA]</scope>
    <source>
        <strain evidence="2 3">DSM 45300</strain>
    </source>
</reference>
<proteinExistence type="predicted"/>
<evidence type="ECO:0000313" key="3">
    <source>
        <dbReference type="Proteomes" id="UP000586918"/>
    </source>
</evidence>
<dbReference type="AlphaFoldDB" id="A0A848DR03"/>
<keyword evidence="1" id="KW-0472">Membrane</keyword>